<keyword evidence="2" id="KW-1185">Reference proteome</keyword>
<proteinExistence type="predicted"/>
<gene>
    <name evidence="1" type="ORF">H9660_05235</name>
</gene>
<comment type="caution">
    <text evidence="1">The sequence shown here is derived from an EMBL/GenBank/DDBJ whole genome shotgun (WGS) entry which is preliminary data.</text>
</comment>
<evidence type="ECO:0000313" key="2">
    <source>
        <dbReference type="Proteomes" id="UP000640335"/>
    </source>
</evidence>
<name>A0ABR8Q2B5_9CLOT</name>
<reference evidence="1 2" key="1">
    <citation type="submission" date="2020-08" db="EMBL/GenBank/DDBJ databases">
        <title>A Genomic Blueprint of the Chicken Gut Microbiome.</title>
        <authorList>
            <person name="Gilroy R."/>
            <person name="Ravi A."/>
            <person name="Getino M."/>
            <person name="Pursley I."/>
            <person name="Horton D.L."/>
            <person name="Alikhan N.-F."/>
            <person name="Baker D."/>
            <person name="Gharbi K."/>
            <person name="Hall N."/>
            <person name="Watson M."/>
            <person name="Adriaenssens E.M."/>
            <person name="Foster-Nyarko E."/>
            <person name="Jarju S."/>
            <person name="Secka A."/>
            <person name="Antonio M."/>
            <person name="Oren A."/>
            <person name="Chaudhuri R."/>
            <person name="La Ragione R.M."/>
            <person name="Hildebrand F."/>
            <person name="Pallen M.J."/>
        </authorList>
    </citation>
    <scope>NUCLEOTIDE SEQUENCE [LARGE SCALE GENOMIC DNA]</scope>
    <source>
        <strain evidence="1 2">Sa3CUN1</strain>
    </source>
</reference>
<accession>A0ABR8Q2B5</accession>
<dbReference type="Proteomes" id="UP000640335">
    <property type="component" value="Unassembled WGS sequence"/>
</dbReference>
<protein>
    <submittedName>
        <fullName evidence="1">Uncharacterized protein</fullName>
    </submittedName>
</protein>
<dbReference type="RefSeq" id="WP_191749245.1">
    <property type="nucleotide sequence ID" value="NZ_JACSQZ010000012.1"/>
</dbReference>
<dbReference type="EMBL" id="JACSQZ010000012">
    <property type="protein sequence ID" value="MBD7914542.1"/>
    <property type="molecule type" value="Genomic_DNA"/>
</dbReference>
<evidence type="ECO:0000313" key="1">
    <source>
        <dbReference type="EMBL" id="MBD7914542.1"/>
    </source>
</evidence>
<organism evidence="1 2">
    <name type="scientific">Clostridium gallinarum</name>
    <dbReference type="NCBI Taxonomy" id="2762246"/>
    <lineage>
        <taxon>Bacteria</taxon>
        <taxon>Bacillati</taxon>
        <taxon>Bacillota</taxon>
        <taxon>Clostridia</taxon>
        <taxon>Eubacteriales</taxon>
        <taxon>Clostridiaceae</taxon>
        <taxon>Clostridium</taxon>
    </lineage>
</organism>
<sequence>MNCFSINVFVYGLRFKKYIPGDRNDYTDEQIIKFRENYKKEIKDKLDALGYMSY</sequence>